<keyword evidence="2" id="KW-0503">Monooxygenase</keyword>
<sequence>MTGEVRVLLFHMASGPERIAAAYHEVSRRLAGTPGLLGNELMCSVLDPTEFVVISTWTDLSAFQKWEQGEAHRDDTAPLRPYRQSGRAFGVYEVTAAY</sequence>
<keyword evidence="2" id="KW-0560">Oxidoreductase</keyword>
<dbReference type="InterPro" id="IPR007138">
    <property type="entry name" value="ABM_dom"/>
</dbReference>
<evidence type="ECO:0000259" key="1">
    <source>
        <dbReference type="PROSITE" id="PS51725"/>
    </source>
</evidence>
<reference evidence="2" key="1">
    <citation type="submission" date="2021-01" db="EMBL/GenBank/DDBJ databases">
        <title>Whole genome shotgun sequence of Actinoplanes siamensis NBRC 109076.</title>
        <authorList>
            <person name="Komaki H."/>
            <person name="Tamura T."/>
        </authorList>
    </citation>
    <scope>NUCLEOTIDE SEQUENCE</scope>
    <source>
        <strain evidence="2">NBRC 109076</strain>
    </source>
</reference>
<dbReference type="Proteomes" id="UP000629619">
    <property type="component" value="Unassembled WGS sequence"/>
</dbReference>
<dbReference type="SUPFAM" id="SSF54909">
    <property type="entry name" value="Dimeric alpha+beta barrel"/>
    <property type="match status" value="1"/>
</dbReference>
<feature type="domain" description="ABM" evidence="1">
    <location>
        <begin position="1"/>
        <end position="92"/>
    </location>
</feature>
<organism evidence="2 3">
    <name type="scientific">Actinoplanes siamensis</name>
    <dbReference type="NCBI Taxonomy" id="1223317"/>
    <lineage>
        <taxon>Bacteria</taxon>
        <taxon>Bacillati</taxon>
        <taxon>Actinomycetota</taxon>
        <taxon>Actinomycetes</taxon>
        <taxon>Micromonosporales</taxon>
        <taxon>Micromonosporaceae</taxon>
        <taxon>Actinoplanes</taxon>
    </lineage>
</organism>
<dbReference type="EMBL" id="BOMW01000044">
    <property type="protein sequence ID" value="GIF07072.1"/>
    <property type="molecule type" value="Genomic_DNA"/>
</dbReference>
<evidence type="ECO:0000313" key="2">
    <source>
        <dbReference type="EMBL" id="GIF07072.1"/>
    </source>
</evidence>
<dbReference type="InterPro" id="IPR011008">
    <property type="entry name" value="Dimeric_a/b-barrel"/>
</dbReference>
<keyword evidence="3" id="KW-1185">Reference proteome</keyword>
<gene>
    <name evidence="2" type="ORF">Asi03nite_46100</name>
</gene>
<accession>A0A919TLX5</accession>
<dbReference type="GO" id="GO:0004497">
    <property type="term" value="F:monooxygenase activity"/>
    <property type="evidence" value="ECO:0007669"/>
    <property type="project" value="UniProtKB-KW"/>
</dbReference>
<proteinExistence type="predicted"/>
<comment type="caution">
    <text evidence="2">The sequence shown here is derived from an EMBL/GenBank/DDBJ whole genome shotgun (WGS) entry which is preliminary data.</text>
</comment>
<dbReference type="Pfam" id="PF03992">
    <property type="entry name" value="ABM"/>
    <property type="match status" value="1"/>
</dbReference>
<dbReference type="AlphaFoldDB" id="A0A919TLX5"/>
<dbReference type="RefSeq" id="WP_203682487.1">
    <property type="nucleotide sequence ID" value="NZ_BOMW01000044.1"/>
</dbReference>
<evidence type="ECO:0000313" key="3">
    <source>
        <dbReference type="Proteomes" id="UP000629619"/>
    </source>
</evidence>
<dbReference type="PROSITE" id="PS51725">
    <property type="entry name" value="ABM"/>
    <property type="match status" value="1"/>
</dbReference>
<dbReference type="Gene3D" id="3.30.70.100">
    <property type="match status" value="1"/>
</dbReference>
<name>A0A919TLX5_9ACTN</name>
<protein>
    <submittedName>
        <fullName evidence="2">Antibiotic biosynthesis monooxygenase</fullName>
    </submittedName>
</protein>